<dbReference type="RefSeq" id="WP_109718086.1">
    <property type="nucleotide sequence ID" value="NZ_QGHF01000011.1"/>
</dbReference>
<dbReference type="EMBL" id="QGHF01000011">
    <property type="protein sequence ID" value="PWK94282.1"/>
    <property type="molecule type" value="Genomic_DNA"/>
</dbReference>
<evidence type="ECO:0000313" key="1">
    <source>
        <dbReference type="EMBL" id="PWK94282.1"/>
    </source>
</evidence>
<dbReference type="AlphaFoldDB" id="A0A2V2BHG5"/>
<sequence length="437" mass="50220">MARKKTYAVHFRGQRGERDASEAFQQEETVTWQRWLKHARDNRKTTVVTCSCLPAETDPVRRRLKVHYSQETERCWLSSYAFTGNEHRPDCRFYSVWSDERQAEIYQADAVRTTADGTIVVRLPTGLEKKAPSEVKLAENLSGDEPVKRRRRPSMRLLGLLHLLWEQSGINVWHPAFDKKKRTPGWVSWRLQQTAGRIRIGRVPLEESLLLMAMKGTPQVVANREHLRAAGKNKRRLIVVSVLAGWSEAAEARLQTTLPLGLFFGFPDLVLPEDVRLRLERSFGRELGDWRRGMKVVVIAETEPPETTFRHADGRNRPSSCSTVIDVALMTVSPRFIPLDSGYEAAVEEKLWQEKRAFIKPLRYDGEEDVFPDFVLKDVPGVDALPMEVFGMNTPEYLQRKQVKTAHYDQEYGADVWWCCDACTTNEMPALPQNQQV</sequence>
<gene>
    <name evidence="1" type="ORF">C7431_11117</name>
</gene>
<dbReference type="Pfam" id="PF06666">
    <property type="entry name" value="DUF1173"/>
    <property type="match status" value="1"/>
</dbReference>
<dbReference type="Proteomes" id="UP000245981">
    <property type="component" value="Unassembled WGS sequence"/>
</dbReference>
<organism evidence="1 2">
    <name type="scientific">Pantoea allii</name>
    <dbReference type="NCBI Taxonomy" id="574096"/>
    <lineage>
        <taxon>Bacteria</taxon>
        <taxon>Pseudomonadati</taxon>
        <taxon>Pseudomonadota</taxon>
        <taxon>Gammaproteobacteria</taxon>
        <taxon>Enterobacterales</taxon>
        <taxon>Erwiniaceae</taxon>
        <taxon>Pantoea</taxon>
    </lineage>
</organism>
<protein>
    <submittedName>
        <fullName evidence="1">Uncharacterized protein DUF1173</fullName>
    </submittedName>
</protein>
<dbReference type="STRING" id="574096.HA38_11655"/>
<comment type="caution">
    <text evidence="1">The sequence shown here is derived from an EMBL/GenBank/DDBJ whole genome shotgun (WGS) entry which is preliminary data.</text>
</comment>
<dbReference type="OrthoDB" id="5572968at2"/>
<name>A0A2V2BHG5_9GAMM</name>
<reference evidence="1 2" key="1">
    <citation type="submission" date="2018-05" db="EMBL/GenBank/DDBJ databases">
        <title>Genomic Encyclopedia of Type Strains, Phase IV (KMG-V): Genome sequencing to study the core and pangenomes of soil and plant-associated prokaryotes.</title>
        <authorList>
            <person name="Whitman W."/>
        </authorList>
    </citation>
    <scope>NUCLEOTIDE SEQUENCE [LARGE SCALE GENOMIC DNA]</scope>
    <source>
        <strain evidence="1 2">PNA 200-10</strain>
    </source>
</reference>
<evidence type="ECO:0000313" key="2">
    <source>
        <dbReference type="Proteomes" id="UP000245981"/>
    </source>
</evidence>
<dbReference type="InterPro" id="IPR009553">
    <property type="entry name" value="DUF1173"/>
</dbReference>
<proteinExistence type="predicted"/>
<accession>A0A2V2BHG5</accession>